<feature type="region of interest" description="Disordered" evidence="1">
    <location>
        <begin position="1"/>
        <end position="56"/>
    </location>
</feature>
<reference evidence="3" key="1">
    <citation type="submission" date="2023-08" db="EMBL/GenBank/DDBJ databases">
        <authorList>
            <person name="Audoor S."/>
            <person name="Bilcke G."/>
        </authorList>
    </citation>
    <scope>NUCLEOTIDE SEQUENCE</scope>
</reference>
<gene>
    <name evidence="3" type="ORF">CYCCA115_LOCUS16583</name>
</gene>
<feature type="transmembrane region" description="Helical" evidence="2">
    <location>
        <begin position="195"/>
        <end position="215"/>
    </location>
</feature>
<sequence length="607" mass="67070">MNVFRKTPSKRSSPSKGVSETGATQEKASKVLFAEDSMTSDPAAKGSDDSETDNGEKRDKAYYKKLLVQEKEGKRKLFHALVKLVGELKIYKGAQSPNQTSNQAWYEGGLWRAPRVLPNIETQQQNQDDRTRVRQAVSLSDLFFNLVIVTAFTRVGLVITRSGAVTTDSFLYFAVFWTIWSKEASYTTRFDTTDLSAKAGTLVTCFAVLFASLSVSAPMDSEGGSRIMIAGAFCSLLHFGLMARVFFWHSHQASDDTVGSHVQQYALFNSAMNFMESITWILGTLFCPNGYRWIVYTIGVLLGLRIPRAFMANDFHAACTKRGVLFILLLGFMMQSVVVAATDFFEYTIPNDEQYAFIGAACLLLFCIKLLYVDDASTLAADHALLVNRTAALFFNLGQFALLFSTTIMGSGLNLLTHSYLASAAALPGKAKSLVCGGFSAVLICTVFIKSMHLKRVPVAGQQKALFIGAYIIQTVATIAISMITFLMSMGEGGYFQVLMQNDVELMWVLTGFALFLVILSWLDEGLVLALQDDGAESEYLVHPFGFWWCLKPEVDMDTILAEERAQENRYGRLSVLSPLLGESVAKNMQNSMRGYDSTENVTSTDV</sequence>
<feature type="transmembrane region" description="Helical" evidence="2">
    <location>
        <begin position="506"/>
        <end position="523"/>
    </location>
</feature>
<keyword evidence="2" id="KW-0472">Membrane</keyword>
<feature type="transmembrane region" description="Helical" evidence="2">
    <location>
        <begin position="227"/>
        <end position="247"/>
    </location>
</feature>
<feature type="transmembrane region" description="Helical" evidence="2">
    <location>
        <begin position="323"/>
        <end position="342"/>
    </location>
</feature>
<dbReference type="PANTHER" id="PTHR36840">
    <property type="entry name" value="BLL5714 PROTEIN"/>
    <property type="match status" value="1"/>
</dbReference>
<feature type="transmembrane region" description="Helical" evidence="2">
    <location>
        <begin position="431"/>
        <end position="453"/>
    </location>
</feature>
<dbReference type="AlphaFoldDB" id="A0AAD2FYU8"/>
<proteinExistence type="predicted"/>
<dbReference type="Proteomes" id="UP001295423">
    <property type="component" value="Unassembled WGS sequence"/>
</dbReference>
<evidence type="ECO:0000313" key="4">
    <source>
        <dbReference type="Proteomes" id="UP001295423"/>
    </source>
</evidence>
<keyword evidence="2" id="KW-0812">Transmembrane</keyword>
<dbReference type="EMBL" id="CAKOGP040001936">
    <property type="protein sequence ID" value="CAJ1957174.1"/>
    <property type="molecule type" value="Genomic_DNA"/>
</dbReference>
<feature type="transmembrane region" description="Helical" evidence="2">
    <location>
        <begin position="393"/>
        <end position="411"/>
    </location>
</feature>
<evidence type="ECO:0000313" key="3">
    <source>
        <dbReference type="EMBL" id="CAJ1957174.1"/>
    </source>
</evidence>
<dbReference type="InterPro" id="IPR010640">
    <property type="entry name" value="Low_temperature_requirement_A"/>
</dbReference>
<comment type="caution">
    <text evidence="3">The sequence shown here is derived from an EMBL/GenBank/DDBJ whole genome shotgun (WGS) entry which is preliminary data.</text>
</comment>
<dbReference type="PANTHER" id="PTHR36840:SF1">
    <property type="entry name" value="BLL5714 PROTEIN"/>
    <property type="match status" value="1"/>
</dbReference>
<evidence type="ECO:0000256" key="1">
    <source>
        <dbReference type="SAM" id="MobiDB-lite"/>
    </source>
</evidence>
<dbReference type="Pfam" id="PF06772">
    <property type="entry name" value="LtrA"/>
    <property type="match status" value="1"/>
</dbReference>
<keyword evidence="4" id="KW-1185">Reference proteome</keyword>
<feature type="transmembrane region" description="Helical" evidence="2">
    <location>
        <begin position="465"/>
        <end position="486"/>
    </location>
</feature>
<organism evidence="3 4">
    <name type="scientific">Cylindrotheca closterium</name>
    <dbReference type="NCBI Taxonomy" id="2856"/>
    <lineage>
        <taxon>Eukaryota</taxon>
        <taxon>Sar</taxon>
        <taxon>Stramenopiles</taxon>
        <taxon>Ochrophyta</taxon>
        <taxon>Bacillariophyta</taxon>
        <taxon>Bacillariophyceae</taxon>
        <taxon>Bacillariophycidae</taxon>
        <taxon>Bacillariales</taxon>
        <taxon>Bacillariaceae</taxon>
        <taxon>Cylindrotheca</taxon>
    </lineage>
</organism>
<evidence type="ECO:0000256" key="2">
    <source>
        <dbReference type="SAM" id="Phobius"/>
    </source>
</evidence>
<protein>
    <submittedName>
        <fullName evidence="3">Uncharacterized protein</fullName>
    </submittedName>
</protein>
<feature type="transmembrane region" description="Helical" evidence="2">
    <location>
        <begin position="278"/>
        <end position="302"/>
    </location>
</feature>
<name>A0AAD2FYU8_9STRA</name>
<feature type="transmembrane region" description="Helical" evidence="2">
    <location>
        <begin position="354"/>
        <end position="372"/>
    </location>
</feature>
<keyword evidence="2" id="KW-1133">Transmembrane helix</keyword>
<accession>A0AAD2FYU8</accession>